<keyword evidence="6" id="KW-0693">Viral RNA replication</keyword>
<evidence type="ECO:0000259" key="10">
    <source>
        <dbReference type="PROSITE" id="PS51743"/>
    </source>
</evidence>
<feature type="transmembrane region" description="Helical" evidence="8">
    <location>
        <begin position="24"/>
        <end position="53"/>
    </location>
</feature>
<dbReference type="CDD" id="cd23248">
    <property type="entry name" value="Deltaflexiviridae_RdRp"/>
    <property type="match status" value="1"/>
</dbReference>
<keyword evidence="5" id="KW-0067">ATP-binding</keyword>
<evidence type="ECO:0000256" key="6">
    <source>
        <dbReference type="ARBA" id="ARBA00022953"/>
    </source>
</evidence>
<name>A0A1B1JH67_9VIRU</name>
<evidence type="ECO:0000256" key="7">
    <source>
        <dbReference type="SAM" id="MobiDB-lite"/>
    </source>
</evidence>
<keyword evidence="8" id="KW-1133">Transmembrane helix</keyword>
<dbReference type="GO" id="GO:0008174">
    <property type="term" value="F:mRNA methyltransferase activity"/>
    <property type="evidence" value="ECO:0007669"/>
    <property type="project" value="UniProtKB-UniRule"/>
</dbReference>
<dbReference type="GO" id="GO:0016556">
    <property type="term" value="P:mRNA modification"/>
    <property type="evidence" value="ECO:0007669"/>
    <property type="project" value="InterPro"/>
</dbReference>
<dbReference type="PROSITE" id="PS50507">
    <property type="entry name" value="RDRP_SSRNA_POS"/>
    <property type="match status" value="1"/>
</dbReference>
<dbReference type="InterPro" id="IPR007094">
    <property type="entry name" value="RNA-dir_pol_PSvirus"/>
</dbReference>
<dbReference type="GO" id="GO:0003723">
    <property type="term" value="F:RNA binding"/>
    <property type="evidence" value="ECO:0007669"/>
    <property type="project" value="InterPro"/>
</dbReference>
<evidence type="ECO:0000256" key="2">
    <source>
        <dbReference type="ARBA" id="ARBA00022679"/>
    </source>
</evidence>
<evidence type="ECO:0000256" key="3">
    <source>
        <dbReference type="ARBA" id="ARBA00022695"/>
    </source>
</evidence>
<dbReference type="SUPFAM" id="SSF56672">
    <property type="entry name" value="DNA/RNA polymerases"/>
    <property type="match status" value="1"/>
</dbReference>
<evidence type="ECO:0000256" key="1">
    <source>
        <dbReference type="ARBA" id="ARBA00022484"/>
    </source>
</evidence>
<feature type="domain" description="RdRp catalytic" evidence="9">
    <location>
        <begin position="1809"/>
        <end position="1916"/>
    </location>
</feature>
<dbReference type="GO" id="GO:0006396">
    <property type="term" value="P:RNA processing"/>
    <property type="evidence" value="ECO:0007669"/>
    <property type="project" value="InterPro"/>
</dbReference>
<dbReference type="GO" id="GO:0003968">
    <property type="term" value="F:RNA-directed RNA polymerase activity"/>
    <property type="evidence" value="ECO:0007669"/>
    <property type="project" value="UniProtKB-KW"/>
</dbReference>
<protein>
    <submittedName>
        <fullName evidence="11">Replication-associated polyprotein</fullName>
    </submittedName>
</protein>
<keyword evidence="2" id="KW-0808">Transferase</keyword>
<reference evidence="11 12" key="1">
    <citation type="journal article" date="2016" name="Arch. Virol.">
        <title>The complete genome sequence of a novel Fusarium graminearum RNA virus in a new proposed family within the order Tymovirales.</title>
        <authorList>
            <person name="Chen X."/>
            <person name="He H."/>
            <person name="Yang X."/>
            <person name="Zeng H."/>
            <person name="Qiu D."/>
            <person name="Guo L."/>
        </authorList>
    </citation>
    <scope>NUCLEOTIDE SEQUENCE [LARGE SCALE GENOMIC DNA]</scope>
    <source>
        <strain evidence="11">BJ59</strain>
    </source>
</reference>
<dbReference type="PROSITE" id="PS51743">
    <property type="entry name" value="ALPHAVIRUS_MT"/>
    <property type="match status" value="1"/>
</dbReference>
<feature type="domain" description="Alphavirus-like MT" evidence="10">
    <location>
        <begin position="217"/>
        <end position="383"/>
    </location>
</feature>
<accession>A0A1B1JH67</accession>
<dbReference type="KEGG" id="vg:28340313"/>
<dbReference type="Proteomes" id="UP000201836">
    <property type="component" value="Segment"/>
</dbReference>
<proteinExistence type="predicted"/>
<dbReference type="RefSeq" id="YP_009268710.1">
    <property type="nucleotide sequence ID" value="NC_030654.1"/>
</dbReference>
<keyword evidence="3" id="KW-0548">Nucleotidyltransferase</keyword>
<dbReference type="InterPro" id="IPR043502">
    <property type="entry name" value="DNA/RNA_pol_sf"/>
</dbReference>
<evidence type="ECO:0000256" key="8">
    <source>
        <dbReference type="SAM" id="Phobius"/>
    </source>
</evidence>
<evidence type="ECO:0000259" key="9">
    <source>
        <dbReference type="PROSITE" id="PS50507"/>
    </source>
</evidence>
<feature type="compositionally biased region" description="Low complexity" evidence="7">
    <location>
        <begin position="816"/>
        <end position="844"/>
    </location>
</feature>
<keyword evidence="8" id="KW-0472">Membrane</keyword>
<dbReference type="InterPro" id="IPR002588">
    <property type="entry name" value="Alphavirus-like_MT_dom"/>
</dbReference>
<feature type="region of interest" description="Disordered" evidence="7">
    <location>
        <begin position="799"/>
        <end position="876"/>
    </location>
</feature>
<dbReference type="GO" id="GO:0039694">
    <property type="term" value="P:viral RNA genome replication"/>
    <property type="evidence" value="ECO:0007669"/>
    <property type="project" value="InterPro"/>
</dbReference>
<dbReference type="GeneID" id="28340313"/>
<keyword evidence="8" id="KW-0812">Transmembrane</keyword>
<organism evidence="11 12">
    <name type="scientific">Fusarium graminearum deltaflexivirus 1</name>
    <dbReference type="NCBI Taxonomy" id="1872710"/>
    <lineage>
        <taxon>Viruses</taxon>
        <taxon>Riboviria</taxon>
        <taxon>Orthornavirae</taxon>
        <taxon>Kitrinoviricota</taxon>
        <taxon>Alsuviricetes</taxon>
        <taxon>Tymovirales</taxon>
        <taxon>Deltaflexiviridae</taxon>
        <taxon>Deltaflexivirus</taxon>
        <taxon>Deltaflexivirus fusarii</taxon>
        <taxon>Fusarium deltaflexivirus 1</taxon>
    </lineage>
</organism>
<dbReference type="EMBL" id="KX015962">
    <property type="protein sequence ID" value="ANS13830.1"/>
    <property type="molecule type" value="Genomic_RNA"/>
</dbReference>
<dbReference type="GO" id="GO:0016787">
    <property type="term" value="F:hydrolase activity"/>
    <property type="evidence" value="ECO:0007669"/>
    <property type="project" value="UniProtKB-KW"/>
</dbReference>
<feature type="compositionally biased region" description="Low complexity" evidence="7">
    <location>
        <begin position="852"/>
        <end position="872"/>
    </location>
</feature>
<evidence type="ECO:0000256" key="5">
    <source>
        <dbReference type="ARBA" id="ARBA00022840"/>
    </source>
</evidence>
<evidence type="ECO:0000256" key="4">
    <source>
        <dbReference type="ARBA" id="ARBA00022801"/>
    </source>
</evidence>
<keyword evidence="1" id="KW-0696">RNA-directed RNA polymerase</keyword>
<dbReference type="Pfam" id="PF01660">
    <property type="entry name" value="Vmethyltransf"/>
    <property type="match status" value="1"/>
</dbReference>
<evidence type="ECO:0000313" key="11">
    <source>
        <dbReference type="EMBL" id="ANS13830.1"/>
    </source>
</evidence>
<keyword evidence="12" id="KW-1185">Reference proteome</keyword>
<dbReference type="GO" id="GO:0005524">
    <property type="term" value="F:ATP binding"/>
    <property type="evidence" value="ECO:0007669"/>
    <property type="project" value="UniProtKB-KW"/>
</dbReference>
<keyword evidence="4" id="KW-0378">Hydrolase</keyword>
<keyword evidence="5" id="KW-0547">Nucleotide-binding</keyword>
<evidence type="ECO:0000313" key="12">
    <source>
        <dbReference type="Proteomes" id="UP000201836"/>
    </source>
</evidence>
<sequence>MLPPKPPRAPSGLSPDALVSAVNWLFRVGVGLTGLLLMPLCSALFLTISLLYIGHFLFVQLWCNEPPPFFGGACWTSLFVRSFGSTPSPGGTLREQHRWLDRDNLVSLYGDVLRHEPHLLTRRTPFIRIVTVAPGLHHTVPHRCAVGKVYHYTHLPAGFYGADLDPGFFDDSALKTTALSLHMRHYNLAMSAAHRASPYAVPKHMHSFLIDAGIDLPVPHAPAHAHPVHYAFENRSLSTVIPMLKGKWYALFLKTPKVNYLTSGGATPPVGTFNPRYEGKDISRYAGTDVPSEKRPTSDAPVWFMHDTLHHLSPTTVGSWFDRNPKLQYLVATCVIPPETYWDLPTLRPKLYTYTVDKDVLTYIPEGDQAGHYIQPYSARRWLGTSSIITPRNHCVHVALVSSNCAHHVFVLSRPEVIPQRTRVLDMAPVTMIPWMVHPLGSLFDRITSPNLLTTLVNYATRVSATNQRDLYAKVASHQAEVYGHFPQSYVRAAVLYAMWVRLLDYHASLGWWSFLTMNLTRLTRLPLVPFAWTWQSYTSRISQGRLDVPHVWQVTTETWVSSRFDSVLPGIKSPVCPADLQVFQLPARASRLSRYTRESAAVAVWLLTKFIGFIVWDVIKWVWPRLLPILRVVTHFLDINFSHTSYGLALTLVFVWFGLRGPTVHFPDFVPHAVRFGKWSLAALYFLPYARFPFRTGVSYGYVTAVNYLLLTLAFPRLHLTVIVAEWRTYQRLGSFSAEWVPQAPLPLDEWSGWWLRRTSQFIAVCVVLLSLYIETHQSLYWGRAAYEPLHGGTHTDVEQGFAPYQNADSDTTGSEPSSPSHSRPASPLLSVAALETPTDPSDAPSPPASPLLSAAAPSRPATPPSRAATPQQLPPVFGAADPLAIYNVPPADFDNFRFWQDIMQRLAVPPNVLDVGTMCVWDCLSATLGVDARILWANYCSSLPVQARAPFTTGLVPAEGLVDVLNHFNLPYTVRTAEGNNVCPRGPGGAPPPARYDPATPPLYQRQGARAWPDLNCYLQRNGDGTFHLALRATPDRGVQPVPHRALDVIGWPSKLVPHFEVCEVANFPKLVFAQVYRRLSGTMRNPLSPFLPGGRIGPNFFLPAVPVQEEVVDYTLTARDAEDACALATDMKTHPTVLQLHDYSGYHTSRALDTMAKELRRGLAGGYGGPTGRVRFHLFHGAYGTGKTFALAGALQRVHQRTPFTPGTLAFHTWDHDLREPLKNSIMNAFPDVGLQTSNFLTGCMPLAQPRTGTLVLDDAGKLMAGFLPLLIATNPGLTDIYVTFDATQAIGVFPNSPSISRKVTPTTRWLSAMSDYYATQVVRTAPAVTELYGMPVAPPVPGRVVNRGQVIVVSQSPADVPLLAVSPRFTQTQNMGGQQADTFTECQGHTIHGDVCIDLGGLTATATDAAAWTALTRATGNIYLKMGPAMNTPAQVEACWAKSQILSALLTVASVHRTPFLTAQVDVDGLVRSACLSHLSRCISPAAAQRLGLPAPDPVVGVRPGVSAAFRTSWLNSPRRSDVYTARTHRAAAGGPVAAPSAAFSRHSATPVDTVASDVPHIVRHFTTLANDSVLTATPTNYSLPAPTPLTAAPDPVDDINEPTDDALREVTLPNWNSTFQHITDGAPDALHHTRADKLTDELGKQKRIRVGQDSSKWSRADERRLQQLKKGFRKFFDVQSWNDTPFNEYLMDFCNRHSLTSWASKRTKRTIAASVAKQTLDAPFNFVKLFPKGQYIKKKPKWRSHAFPSQTVSDFNLGRIFRDSAYAVYLETCILKWAYPSTYLHCRASPDDVSKWYKEHWQPGPMIGNDYTAWDSGVDKVFLEFDLWLMSLCHFPTPYIEKLRFERLNTYSHLGTHMPRQESGDRWTWILNTARNAALTGASLDFPPRTPACFSGDDGVVLGTWRRTTGFSPDDWLMKPKMERGSRLEFCGLIFGNTDITFDDTVVHWRARFGLQQGRNDADYWRSIRDAIVETSSKLGGDSSKLASASLNLSRAVAWFDLPSDLLLPHSLPTPNDAPLPPSLDPLYPLKWLLFLR</sequence>